<sequence>MSETRCYRDGAVTAADFPLTELSAHLAAPGAVVWVDLKSGDEDALTTVGDQLGLHELAVEDARDRGQRPKLDTYRSHLFLTVYDTEIDASGAMTTSELAVFVTERALVTVGDGFDMTEVTRAWDESSLSADRVGVLLHGLLDAVVDRHLGAVSALDELLDDLEDQIFDDSADMREVQRHVVRLRRGLSGLRRVVLPTREVLTGLPRNRDLVDAELEPYFADVRDHAAHAAEWTDSLREHVTTLRETQLNIQGNRLDLIMKKVTGWAAIIAIPTAVTGFYGQNVPYPGSERPWGFWVSTAVIVGLSVGLYAMFKRKDWL</sequence>
<accession>A0A1G6WI00</accession>
<dbReference type="Pfam" id="PF01544">
    <property type="entry name" value="CorA"/>
    <property type="match status" value="1"/>
</dbReference>
<keyword evidence="7 8" id="KW-0472">Membrane</keyword>
<evidence type="ECO:0000256" key="2">
    <source>
        <dbReference type="ARBA" id="ARBA00009765"/>
    </source>
</evidence>
<feature type="transmembrane region" description="Helical" evidence="8">
    <location>
        <begin position="262"/>
        <end position="280"/>
    </location>
</feature>
<dbReference type="STRING" id="1271860.SAMN05216174_11510"/>
<keyword evidence="5 8" id="KW-0812">Transmembrane</keyword>
<dbReference type="EMBL" id="FMZZ01000015">
    <property type="protein sequence ID" value="SDD65333.1"/>
    <property type="molecule type" value="Genomic_DNA"/>
</dbReference>
<gene>
    <name evidence="9" type="ORF">SAMN05216174_11510</name>
</gene>
<dbReference type="Gene3D" id="1.20.58.340">
    <property type="entry name" value="Magnesium transport protein CorA, transmembrane region"/>
    <property type="match status" value="2"/>
</dbReference>
<evidence type="ECO:0000256" key="7">
    <source>
        <dbReference type="ARBA" id="ARBA00023136"/>
    </source>
</evidence>
<evidence type="ECO:0000256" key="4">
    <source>
        <dbReference type="ARBA" id="ARBA00022475"/>
    </source>
</evidence>
<dbReference type="RefSeq" id="WP_091455457.1">
    <property type="nucleotide sequence ID" value="NZ_FMZZ01000015.1"/>
</dbReference>
<evidence type="ECO:0000256" key="1">
    <source>
        <dbReference type="ARBA" id="ARBA00004651"/>
    </source>
</evidence>
<keyword evidence="4" id="KW-1003">Cell membrane</keyword>
<dbReference type="GO" id="GO:0050897">
    <property type="term" value="F:cobalt ion binding"/>
    <property type="evidence" value="ECO:0007669"/>
    <property type="project" value="TreeGrafter"/>
</dbReference>
<dbReference type="GO" id="GO:0005886">
    <property type="term" value="C:plasma membrane"/>
    <property type="evidence" value="ECO:0007669"/>
    <property type="project" value="UniProtKB-SubCell"/>
</dbReference>
<evidence type="ECO:0000256" key="3">
    <source>
        <dbReference type="ARBA" id="ARBA00022448"/>
    </source>
</evidence>
<dbReference type="PANTHER" id="PTHR46494:SF1">
    <property type="entry name" value="CORA FAMILY METAL ION TRANSPORTER (EUROFUNG)"/>
    <property type="match status" value="1"/>
</dbReference>
<dbReference type="InterPro" id="IPR002523">
    <property type="entry name" value="MgTranspt_CorA/ZnTranspt_ZntB"/>
</dbReference>
<dbReference type="Gene3D" id="3.30.460.20">
    <property type="entry name" value="CorA soluble domain-like"/>
    <property type="match status" value="1"/>
</dbReference>
<dbReference type="AlphaFoldDB" id="A0A1G6WI00"/>
<dbReference type="SUPFAM" id="SSF144083">
    <property type="entry name" value="Magnesium transport protein CorA, transmembrane region"/>
    <property type="match status" value="1"/>
</dbReference>
<dbReference type="CDD" id="cd12822">
    <property type="entry name" value="TmCorA-like"/>
    <property type="match status" value="1"/>
</dbReference>
<name>A0A1G6WI00_9PSEU</name>
<dbReference type="SUPFAM" id="SSF143865">
    <property type="entry name" value="CorA soluble domain-like"/>
    <property type="match status" value="1"/>
</dbReference>
<dbReference type="InterPro" id="IPR045863">
    <property type="entry name" value="CorA_TM1_TM2"/>
</dbReference>
<dbReference type="InterPro" id="IPR045861">
    <property type="entry name" value="CorA_cytoplasmic_dom"/>
</dbReference>
<reference evidence="10" key="1">
    <citation type="submission" date="2016-10" db="EMBL/GenBank/DDBJ databases">
        <authorList>
            <person name="Varghese N."/>
            <person name="Submissions S."/>
        </authorList>
    </citation>
    <scope>NUCLEOTIDE SEQUENCE [LARGE SCALE GENOMIC DNA]</scope>
    <source>
        <strain evidence="10">IBRC-M 10403</strain>
    </source>
</reference>
<dbReference type="OrthoDB" id="9803416at2"/>
<protein>
    <submittedName>
        <fullName evidence="9">Magnesium transporter</fullName>
    </submittedName>
</protein>
<evidence type="ECO:0000256" key="6">
    <source>
        <dbReference type="ARBA" id="ARBA00022989"/>
    </source>
</evidence>
<dbReference type="GO" id="GO:0015087">
    <property type="term" value="F:cobalt ion transmembrane transporter activity"/>
    <property type="evidence" value="ECO:0007669"/>
    <property type="project" value="TreeGrafter"/>
</dbReference>
<keyword evidence="10" id="KW-1185">Reference proteome</keyword>
<evidence type="ECO:0000256" key="8">
    <source>
        <dbReference type="SAM" id="Phobius"/>
    </source>
</evidence>
<dbReference type="Proteomes" id="UP000199501">
    <property type="component" value="Unassembled WGS sequence"/>
</dbReference>
<feature type="transmembrane region" description="Helical" evidence="8">
    <location>
        <begin position="292"/>
        <end position="312"/>
    </location>
</feature>
<dbReference type="GO" id="GO:0000287">
    <property type="term" value="F:magnesium ion binding"/>
    <property type="evidence" value="ECO:0007669"/>
    <property type="project" value="TreeGrafter"/>
</dbReference>
<comment type="subcellular location">
    <subcellularLocation>
        <location evidence="1">Cell membrane</location>
        <topology evidence="1">Multi-pass membrane protein</topology>
    </subcellularLocation>
</comment>
<keyword evidence="6 8" id="KW-1133">Transmembrane helix</keyword>
<proteinExistence type="inferred from homology"/>
<dbReference type="PANTHER" id="PTHR46494">
    <property type="entry name" value="CORA FAMILY METAL ION TRANSPORTER (EUROFUNG)"/>
    <property type="match status" value="1"/>
</dbReference>
<keyword evidence="3" id="KW-0813">Transport</keyword>
<evidence type="ECO:0000313" key="10">
    <source>
        <dbReference type="Proteomes" id="UP000199501"/>
    </source>
</evidence>
<comment type="similarity">
    <text evidence="2">Belongs to the CorA metal ion transporter (MIT) (TC 1.A.35) family.</text>
</comment>
<organism evidence="9 10">
    <name type="scientific">Actinokineospora iranica</name>
    <dbReference type="NCBI Taxonomy" id="1271860"/>
    <lineage>
        <taxon>Bacteria</taxon>
        <taxon>Bacillati</taxon>
        <taxon>Actinomycetota</taxon>
        <taxon>Actinomycetes</taxon>
        <taxon>Pseudonocardiales</taxon>
        <taxon>Pseudonocardiaceae</taxon>
        <taxon>Actinokineospora</taxon>
    </lineage>
</organism>
<dbReference type="GO" id="GO:0015095">
    <property type="term" value="F:magnesium ion transmembrane transporter activity"/>
    <property type="evidence" value="ECO:0007669"/>
    <property type="project" value="TreeGrafter"/>
</dbReference>
<evidence type="ECO:0000313" key="9">
    <source>
        <dbReference type="EMBL" id="SDD65333.1"/>
    </source>
</evidence>
<evidence type="ECO:0000256" key="5">
    <source>
        <dbReference type="ARBA" id="ARBA00022692"/>
    </source>
</evidence>